<accession>A0ACB8BG46</accession>
<keyword evidence="2" id="KW-1185">Reference proteome</keyword>
<name>A0ACB8BG46_9AGAM</name>
<sequence length="161" mass="17846">MSILTPTLIPRPPLIPLVLPNPPQPNPAPLPKANRYPGRMNNRRDLQREMDDLSDEENELEETNMHIRTHGYETLIPIGRHTTQQEEKNDAEDDSDGSDTGQSGGAPPSINGEENDDSGPDLDASMEDMDEEDGNITAETDDASEMNEGNTEDYEEEPSDM</sequence>
<organism evidence="1 2">
    <name type="scientific">Leucogyrophana mollusca</name>
    <dbReference type="NCBI Taxonomy" id="85980"/>
    <lineage>
        <taxon>Eukaryota</taxon>
        <taxon>Fungi</taxon>
        <taxon>Dikarya</taxon>
        <taxon>Basidiomycota</taxon>
        <taxon>Agaricomycotina</taxon>
        <taxon>Agaricomycetes</taxon>
        <taxon>Agaricomycetidae</taxon>
        <taxon>Boletales</taxon>
        <taxon>Boletales incertae sedis</taxon>
        <taxon>Leucogyrophana</taxon>
    </lineage>
</organism>
<protein>
    <submittedName>
        <fullName evidence="1">Uncharacterized protein</fullName>
    </submittedName>
</protein>
<evidence type="ECO:0000313" key="1">
    <source>
        <dbReference type="EMBL" id="KAH7923483.1"/>
    </source>
</evidence>
<evidence type="ECO:0000313" key="2">
    <source>
        <dbReference type="Proteomes" id="UP000790709"/>
    </source>
</evidence>
<gene>
    <name evidence="1" type="ORF">BV22DRAFT_1015373</name>
</gene>
<reference evidence="1" key="1">
    <citation type="journal article" date="2021" name="New Phytol.">
        <title>Evolutionary innovations through gain and loss of genes in the ectomycorrhizal Boletales.</title>
        <authorList>
            <person name="Wu G."/>
            <person name="Miyauchi S."/>
            <person name="Morin E."/>
            <person name="Kuo A."/>
            <person name="Drula E."/>
            <person name="Varga T."/>
            <person name="Kohler A."/>
            <person name="Feng B."/>
            <person name="Cao Y."/>
            <person name="Lipzen A."/>
            <person name="Daum C."/>
            <person name="Hundley H."/>
            <person name="Pangilinan J."/>
            <person name="Johnson J."/>
            <person name="Barry K."/>
            <person name="LaButti K."/>
            <person name="Ng V."/>
            <person name="Ahrendt S."/>
            <person name="Min B."/>
            <person name="Choi I.G."/>
            <person name="Park H."/>
            <person name="Plett J.M."/>
            <person name="Magnuson J."/>
            <person name="Spatafora J.W."/>
            <person name="Nagy L.G."/>
            <person name="Henrissat B."/>
            <person name="Grigoriev I.V."/>
            <person name="Yang Z.L."/>
            <person name="Xu J."/>
            <person name="Martin F.M."/>
        </authorList>
    </citation>
    <scope>NUCLEOTIDE SEQUENCE</scope>
    <source>
        <strain evidence="1">KUC20120723A-06</strain>
    </source>
</reference>
<dbReference type="EMBL" id="MU266451">
    <property type="protein sequence ID" value="KAH7923483.1"/>
    <property type="molecule type" value="Genomic_DNA"/>
</dbReference>
<proteinExistence type="predicted"/>
<dbReference type="Proteomes" id="UP000790709">
    <property type="component" value="Unassembled WGS sequence"/>
</dbReference>
<comment type="caution">
    <text evidence="1">The sequence shown here is derived from an EMBL/GenBank/DDBJ whole genome shotgun (WGS) entry which is preliminary data.</text>
</comment>